<evidence type="ECO:0008006" key="6">
    <source>
        <dbReference type="Google" id="ProtNLM"/>
    </source>
</evidence>
<keyword evidence="2" id="KW-0472">Membrane</keyword>
<reference evidence="4" key="1">
    <citation type="journal article" date="2020" name="Stud. Mycol.">
        <title>101 Dothideomycetes genomes: a test case for predicting lifestyles and emergence of pathogens.</title>
        <authorList>
            <person name="Haridas S."/>
            <person name="Albert R."/>
            <person name="Binder M."/>
            <person name="Bloem J."/>
            <person name="Labutti K."/>
            <person name="Salamov A."/>
            <person name="Andreopoulos B."/>
            <person name="Baker S."/>
            <person name="Barry K."/>
            <person name="Bills G."/>
            <person name="Bluhm B."/>
            <person name="Cannon C."/>
            <person name="Castanera R."/>
            <person name="Culley D."/>
            <person name="Daum C."/>
            <person name="Ezra D."/>
            <person name="Gonzalez J."/>
            <person name="Henrissat B."/>
            <person name="Kuo A."/>
            <person name="Liang C."/>
            <person name="Lipzen A."/>
            <person name="Lutzoni F."/>
            <person name="Magnuson J."/>
            <person name="Mondo S."/>
            <person name="Nolan M."/>
            <person name="Ohm R."/>
            <person name="Pangilinan J."/>
            <person name="Park H.-J."/>
            <person name="Ramirez L."/>
            <person name="Alfaro M."/>
            <person name="Sun H."/>
            <person name="Tritt A."/>
            <person name="Yoshinaga Y."/>
            <person name="Zwiers L.-H."/>
            <person name="Turgeon B."/>
            <person name="Goodwin S."/>
            <person name="Spatafora J."/>
            <person name="Crous P."/>
            <person name="Grigoriev I."/>
        </authorList>
    </citation>
    <scope>NUCLEOTIDE SEQUENCE</scope>
    <source>
        <strain evidence="4">CBS 101060</strain>
    </source>
</reference>
<proteinExistence type="predicted"/>
<feature type="chain" id="PRO_5040373104" description="Mid2 domain-containing protein" evidence="3">
    <location>
        <begin position="26"/>
        <end position="303"/>
    </location>
</feature>
<feature type="compositionally biased region" description="Basic and acidic residues" evidence="1">
    <location>
        <begin position="260"/>
        <end position="270"/>
    </location>
</feature>
<keyword evidence="5" id="KW-1185">Reference proteome</keyword>
<sequence length="303" mass="32618">MGSRTLPRASFHFAISYIFSTVVSAAIVPRNTDDKHVATRVPHSRAAQVTGSPDIVDSTRVSSSSFVSISNIPSSAASITNSNPIDLKTPASALGMGAIIGIIIGAVVLLQIILVSWFCINRRKRQARKALEAKDPLNLTAADIAGYRSYMNGESPYGQQRALGSRVLRQPPPNFEAVTKANSPFVWRVIENADIYNPKYNPNDSTNISVVDVEKGLEKGESIIIAMEIPEAPPVPESTTNNTSSTGQGGISRKPLTLSARDRLRNKSGDDLGDLGTARRSRLLGRARRSKLYSINESEATGS</sequence>
<name>A0A9P4VVF6_9PEZI</name>
<gene>
    <name evidence="4" type="ORF">M501DRAFT_985142</name>
</gene>
<accession>A0A9P4VVF6</accession>
<comment type="caution">
    <text evidence="4">The sequence shown here is derived from an EMBL/GenBank/DDBJ whole genome shotgun (WGS) entry which is preliminary data.</text>
</comment>
<feature type="transmembrane region" description="Helical" evidence="2">
    <location>
        <begin position="93"/>
        <end position="120"/>
    </location>
</feature>
<evidence type="ECO:0000256" key="3">
    <source>
        <dbReference type="SAM" id="SignalP"/>
    </source>
</evidence>
<keyword evidence="3" id="KW-0732">Signal</keyword>
<protein>
    <recommendedName>
        <fullName evidence="6">Mid2 domain-containing protein</fullName>
    </recommendedName>
</protein>
<evidence type="ECO:0000256" key="1">
    <source>
        <dbReference type="SAM" id="MobiDB-lite"/>
    </source>
</evidence>
<evidence type="ECO:0000256" key="2">
    <source>
        <dbReference type="SAM" id="Phobius"/>
    </source>
</evidence>
<keyword evidence="2" id="KW-0812">Transmembrane</keyword>
<dbReference type="Proteomes" id="UP000799429">
    <property type="component" value="Unassembled WGS sequence"/>
</dbReference>
<feature type="region of interest" description="Disordered" evidence="1">
    <location>
        <begin position="231"/>
        <end position="280"/>
    </location>
</feature>
<evidence type="ECO:0000313" key="5">
    <source>
        <dbReference type="Proteomes" id="UP000799429"/>
    </source>
</evidence>
<keyword evidence="2" id="KW-1133">Transmembrane helix</keyword>
<feature type="compositionally biased region" description="Low complexity" evidence="1">
    <location>
        <begin position="237"/>
        <end position="246"/>
    </location>
</feature>
<organism evidence="4 5">
    <name type="scientific">Patellaria atrata CBS 101060</name>
    <dbReference type="NCBI Taxonomy" id="1346257"/>
    <lineage>
        <taxon>Eukaryota</taxon>
        <taxon>Fungi</taxon>
        <taxon>Dikarya</taxon>
        <taxon>Ascomycota</taxon>
        <taxon>Pezizomycotina</taxon>
        <taxon>Dothideomycetes</taxon>
        <taxon>Dothideomycetes incertae sedis</taxon>
        <taxon>Patellariales</taxon>
        <taxon>Patellariaceae</taxon>
        <taxon>Patellaria</taxon>
    </lineage>
</organism>
<dbReference type="EMBL" id="MU006089">
    <property type="protein sequence ID" value="KAF2842982.1"/>
    <property type="molecule type" value="Genomic_DNA"/>
</dbReference>
<evidence type="ECO:0000313" key="4">
    <source>
        <dbReference type="EMBL" id="KAF2842982.1"/>
    </source>
</evidence>
<dbReference type="AlphaFoldDB" id="A0A9P4VVF6"/>
<feature type="signal peptide" evidence="3">
    <location>
        <begin position="1"/>
        <end position="25"/>
    </location>
</feature>